<keyword evidence="2" id="KW-0238">DNA-binding</keyword>
<evidence type="ECO:0000313" key="6">
    <source>
        <dbReference type="EMBL" id="GAP26908.1"/>
    </source>
</evidence>
<dbReference type="Gene3D" id="1.10.10.60">
    <property type="entry name" value="Homeodomain-like"/>
    <property type="match status" value="1"/>
</dbReference>
<dbReference type="SUPFAM" id="SSF46689">
    <property type="entry name" value="Homeodomain-like"/>
    <property type="match status" value="1"/>
</dbReference>
<dbReference type="Proteomes" id="UP000180166">
    <property type="component" value="Chromosome"/>
</dbReference>
<keyword evidence="7" id="KW-1185">Reference proteome</keyword>
<feature type="domain" description="HTH araC/xylS-type" evidence="4">
    <location>
        <begin position="1"/>
        <end position="93"/>
    </location>
</feature>
<evidence type="ECO:0000256" key="1">
    <source>
        <dbReference type="ARBA" id="ARBA00023015"/>
    </source>
</evidence>
<evidence type="ECO:0000313" key="5">
    <source>
        <dbReference type="EMBL" id="APA95096.1"/>
    </source>
</evidence>
<sequence length="102" mass="11543">MIAALAEGELDLGRVAQRLAIGPRTLQRRLSEVGTTWRAEVEAMRHRRAAELLRDTDLPVQSIAARVGYVDARALRRAFLRWTGHTPDAFRRQATGRPDRRA</sequence>
<name>A0A0B8N4Q7_9NOCA</name>
<dbReference type="InterPro" id="IPR018060">
    <property type="entry name" value="HTH_AraC"/>
</dbReference>
<gene>
    <name evidence="5" type="ORF">NS506_01022</name>
    <name evidence="6" type="ORF">NSK11_contig00011-0045</name>
</gene>
<evidence type="ECO:0000313" key="8">
    <source>
        <dbReference type="Proteomes" id="UP000180166"/>
    </source>
</evidence>
<organism evidence="6 7">
    <name type="scientific">Nocardia seriolae</name>
    <dbReference type="NCBI Taxonomy" id="37332"/>
    <lineage>
        <taxon>Bacteria</taxon>
        <taxon>Bacillati</taxon>
        <taxon>Actinomycetota</taxon>
        <taxon>Actinomycetes</taxon>
        <taxon>Mycobacteriales</taxon>
        <taxon>Nocardiaceae</taxon>
        <taxon>Nocardia</taxon>
    </lineage>
</organism>
<reference evidence="7" key="1">
    <citation type="submission" date="2015-07" db="EMBL/GenBank/DDBJ databases">
        <title>Nocardia seriolae U-1 whole genome shotgun sequence.</title>
        <authorList>
            <person name="Imajoh M."/>
            <person name="Fukumoto Y."/>
            <person name="Sukeda M."/>
            <person name="Yamane J."/>
            <person name="Yamasaki K."/>
            <person name="Shimizu M."/>
            <person name="Ohnishi K."/>
            <person name="Oshima S."/>
        </authorList>
    </citation>
    <scope>NUCLEOTIDE SEQUENCE [LARGE SCALE GENOMIC DNA]</scope>
    <source>
        <strain evidence="7">U-1</strain>
    </source>
</reference>
<proteinExistence type="predicted"/>
<dbReference type="GO" id="GO:0005829">
    <property type="term" value="C:cytosol"/>
    <property type="evidence" value="ECO:0007669"/>
    <property type="project" value="TreeGrafter"/>
</dbReference>
<dbReference type="PANTHER" id="PTHR47894">
    <property type="entry name" value="HTH-TYPE TRANSCRIPTIONAL REGULATOR GADX"/>
    <property type="match status" value="1"/>
</dbReference>
<dbReference type="SMART" id="SM00342">
    <property type="entry name" value="HTH_ARAC"/>
    <property type="match status" value="1"/>
</dbReference>
<dbReference type="PANTHER" id="PTHR47894:SF1">
    <property type="entry name" value="HTH-TYPE TRANSCRIPTIONAL REGULATOR VQSM"/>
    <property type="match status" value="1"/>
</dbReference>
<dbReference type="GO" id="GO:0000976">
    <property type="term" value="F:transcription cis-regulatory region binding"/>
    <property type="evidence" value="ECO:0007669"/>
    <property type="project" value="TreeGrafter"/>
</dbReference>
<keyword evidence="1" id="KW-0805">Transcription regulation</keyword>
<reference evidence="6 7" key="2">
    <citation type="journal article" date="2016" name="Genome Announc.">
        <title>Draft Genome Sequence of Erythromycin- and Oxytetracycline-Sensitive Nocardia seriolae Strain U-1 (NBRC 110359).</title>
        <authorList>
            <person name="Imajoh M."/>
            <person name="Sukeda M."/>
            <person name="Shimizu M."/>
            <person name="Yamane J."/>
            <person name="Ohnishi K."/>
            <person name="Oshima S."/>
        </authorList>
    </citation>
    <scope>NUCLEOTIDE SEQUENCE [LARGE SCALE GENOMIC DNA]</scope>
    <source>
        <strain evidence="6 7">U-1</strain>
    </source>
</reference>
<reference evidence="5 8" key="3">
    <citation type="submission" date="2016-10" db="EMBL/GenBank/DDBJ databases">
        <title>Genome sequence of Nocardia seriolae strain EM150506, isolated from Anguila japonica.</title>
        <authorList>
            <person name="Han H.-J."/>
        </authorList>
    </citation>
    <scope>NUCLEOTIDE SEQUENCE [LARGE SCALE GENOMIC DNA]</scope>
    <source>
        <strain evidence="5 8">EM150506</strain>
    </source>
</reference>
<evidence type="ECO:0000256" key="3">
    <source>
        <dbReference type="ARBA" id="ARBA00023163"/>
    </source>
</evidence>
<evidence type="ECO:0000259" key="4">
    <source>
        <dbReference type="PROSITE" id="PS01124"/>
    </source>
</evidence>
<evidence type="ECO:0000313" key="7">
    <source>
        <dbReference type="Proteomes" id="UP000037179"/>
    </source>
</evidence>
<keyword evidence="3" id="KW-0804">Transcription</keyword>
<dbReference type="AlphaFoldDB" id="A0A0B8N4Q7"/>
<dbReference type="EMBL" id="CP017839">
    <property type="protein sequence ID" value="APA95096.1"/>
    <property type="molecule type" value="Genomic_DNA"/>
</dbReference>
<dbReference type="EMBL" id="BBYQ01000011">
    <property type="protein sequence ID" value="GAP26908.1"/>
    <property type="molecule type" value="Genomic_DNA"/>
</dbReference>
<dbReference type="Pfam" id="PF12833">
    <property type="entry name" value="HTH_18"/>
    <property type="match status" value="1"/>
</dbReference>
<dbReference type="GO" id="GO:0003700">
    <property type="term" value="F:DNA-binding transcription factor activity"/>
    <property type="evidence" value="ECO:0007669"/>
    <property type="project" value="InterPro"/>
</dbReference>
<dbReference type="InterPro" id="IPR009057">
    <property type="entry name" value="Homeodomain-like_sf"/>
</dbReference>
<dbReference type="PROSITE" id="PS01124">
    <property type="entry name" value="HTH_ARAC_FAMILY_2"/>
    <property type="match status" value="1"/>
</dbReference>
<dbReference type="OrthoDB" id="5241536at2"/>
<dbReference type="GeneID" id="93371141"/>
<dbReference type="KEGG" id="nsr:NS506_01022"/>
<dbReference type="RefSeq" id="WP_052086002.1">
    <property type="nucleotide sequence ID" value="NZ_AP017900.1"/>
</dbReference>
<accession>A0A0B8N4Q7</accession>
<protein>
    <submittedName>
        <fullName evidence="5">HTH-type transcriptional regulator VirS</fullName>
    </submittedName>
</protein>
<evidence type="ECO:0000256" key="2">
    <source>
        <dbReference type="ARBA" id="ARBA00023125"/>
    </source>
</evidence>
<dbReference type="Proteomes" id="UP000037179">
    <property type="component" value="Unassembled WGS sequence"/>
</dbReference>